<evidence type="ECO:0008006" key="3">
    <source>
        <dbReference type="Google" id="ProtNLM"/>
    </source>
</evidence>
<organism evidence="1 2">
    <name type="scientific">Fusarium austroamericanum</name>
    <dbReference type="NCBI Taxonomy" id="282268"/>
    <lineage>
        <taxon>Eukaryota</taxon>
        <taxon>Fungi</taxon>
        <taxon>Dikarya</taxon>
        <taxon>Ascomycota</taxon>
        <taxon>Pezizomycotina</taxon>
        <taxon>Sordariomycetes</taxon>
        <taxon>Hypocreomycetidae</taxon>
        <taxon>Hypocreales</taxon>
        <taxon>Nectriaceae</taxon>
        <taxon>Fusarium</taxon>
    </lineage>
</organism>
<accession>A0AAN5Z2Y6</accession>
<proteinExistence type="predicted"/>
<keyword evidence="2" id="KW-1185">Reference proteome</keyword>
<name>A0AAN5Z2Y6_FUSAU</name>
<evidence type="ECO:0000313" key="2">
    <source>
        <dbReference type="Proteomes" id="UP000537989"/>
    </source>
</evidence>
<dbReference type="SUPFAM" id="SSF48576">
    <property type="entry name" value="Terpenoid synthases"/>
    <property type="match status" value="1"/>
</dbReference>
<dbReference type="Pfam" id="PF19086">
    <property type="entry name" value="Terpene_syn_C_2"/>
    <property type="match status" value="1"/>
</dbReference>
<reference evidence="1 2" key="1">
    <citation type="submission" date="2020-02" db="EMBL/GenBank/DDBJ databases">
        <title>Identification and distribution of gene clusters putatively required for synthesis of sphingolipid metabolism inhibitors in phylogenetically diverse species of the filamentous fungus Fusarium.</title>
        <authorList>
            <person name="Kim H.-S."/>
            <person name="Busman M."/>
            <person name="Brown D.W."/>
            <person name="Divon H."/>
            <person name="Uhlig S."/>
            <person name="Proctor R.H."/>
        </authorList>
    </citation>
    <scope>NUCLEOTIDE SEQUENCE [LARGE SCALE GENOMIC DNA]</scope>
    <source>
        <strain evidence="1 2">NRRL 2903</strain>
    </source>
</reference>
<gene>
    <name evidence="1" type="ORF">FAUST_10542</name>
</gene>
<comment type="caution">
    <text evidence="1">The sequence shown here is derived from an EMBL/GenBank/DDBJ whole genome shotgun (WGS) entry which is preliminary data.</text>
</comment>
<dbReference type="EMBL" id="JAAMOD010000411">
    <property type="protein sequence ID" value="KAF5229231.1"/>
    <property type="molecule type" value="Genomic_DNA"/>
</dbReference>
<dbReference type="Proteomes" id="UP000537989">
    <property type="component" value="Unassembled WGS sequence"/>
</dbReference>
<evidence type="ECO:0000313" key="1">
    <source>
        <dbReference type="EMBL" id="KAF5229231.1"/>
    </source>
</evidence>
<dbReference type="AlphaFoldDB" id="A0AAN5Z2Y6"/>
<protein>
    <recommendedName>
        <fullName evidence="3">Terpenoid synthase</fullName>
    </recommendedName>
</protein>
<sequence length="283" mass="32269">MTVKAIDVFAVPSCFTTLPVQIHENERDIAKCEDKILQELHNIMPQVEIRPHSKGPQGNFFAYCYPKGLAERVKLNAEVIESLWIYDDLIETLPHDHAARLHDELCTLLGEPGMPLKDGQASTLELFRGFPPRILAIDPEQGQFVINALKVYLRQHDSSETNFQTFDEYVMFRHVNVGFDIMESFMRWDYNIQLSAEEMARSQAYRKAAGAAMAFTNDYFSWQSERASTGSRAQNAIPFAMDLYSLTEDHARALVKGLVINAEEETRRLGFELTLNASEAMLR</sequence>
<dbReference type="Gene3D" id="1.10.600.10">
    <property type="entry name" value="Farnesyl Diphosphate Synthase"/>
    <property type="match status" value="1"/>
</dbReference>
<dbReference type="InterPro" id="IPR008949">
    <property type="entry name" value="Isoprenoid_synthase_dom_sf"/>
</dbReference>